<dbReference type="EMBL" id="MGBR01000001">
    <property type="protein sequence ID" value="OGK73206.1"/>
    <property type="molecule type" value="Genomic_DNA"/>
</dbReference>
<gene>
    <name evidence="3" type="ORF">A3K52_00150</name>
</gene>
<evidence type="ECO:0000313" key="3">
    <source>
        <dbReference type="EMBL" id="OGK73206.1"/>
    </source>
</evidence>
<reference evidence="3 4" key="1">
    <citation type="journal article" date="2016" name="Nat. Commun.">
        <title>Thousands of microbial genomes shed light on interconnected biogeochemical processes in an aquifer system.</title>
        <authorList>
            <person name="Anantharaman K."/>
            <person name="Brown C.T."/>
            <person name="Hug L.A."/>
            <person name="Sharon I."/>
            <person name="Castelle C.J."/>
            <person name="Probst A.J."/>
            <person name="Thomas B.C."/>
            <person name="Singh A."/>
            <person name="Wilkins M.J."/>
            <person name="Karaoz U."/>
            <person name="Brodie E.L."/>
            <person name="Williams K.H."/>
            <person name="Hubbard S.S."/>
            <person name="Banfield J.F."/>
        </authorList>
    </citation>
    <scope>NUCLEOTIDE SEQUENCE [LARGE SCALE GENOMIC DNA]</scope>
</reference>
<protein>
    <recommendedName>
        <fullName evidence="2">SCP domain-containing protein</fullName>
    </recommendedName>
</protein>
<dbReference type="AlphaFoldDB" id="A0A1F7KZH1"/>
<dbReference type="InterPro" id="IPR014044">
    <property type="entry name" value="CAP_dom"/>
</dbReference>
<comment type="caution">
    <text evidence="3">The sequence shown here is derived from an EMBL/GenBank/DDBJ whole genome shotgun (WGS) entry which is preliminary data.</text>
</comment>
<dbReference type="PANTHER" id="PTHR31157:SF1">
    <property type="entry name" value="SCP DOMAIN-CONTAINING PROTEIN"/>
    <property type="match status" value="1"/>
</dbReference>
<dbReference type="Proteomes" id="UP000177050">
    <property type="component" value="Unassembled WGS sequence"/>
</dbReference>
<feature type="transmembrane region" description="Helical" evidence="1">
    <location>
        <begin position="269"/>
        <end position="287"/>
    </location>
</feature>
<feature type="transmembrane region" description="Helical" evidence="1">
    <location>
        <begin position="238"/>
        <end position="257"/>
    </location>
</feature>
<keyword evidence="1" id="KW-0472">Membrane</keyword>
<organism evidence="3 4">
    <name type="scientific">Candidatus Roizmanbacteria bacterium RIFOXYD1_FULL_38_12</name>
    <dbReference type="NCBI Taxonomy" id="1802093"/>
    <lineage>
        <taxon>Bacteria</taxon>
        <taxon>Candidatus Roizmaniibacteriota</taxon>
    </lineage>
</organism>
<sequence length="293" mass="33493">MMLKEYLYYLFTPKENNNYRAKTLHINFLSFYLIGALLFAFTVKNVGFYFNNVLGFATDITVNRLIELTNKERGDRSLPPLQYNKALSYAAQAKAKDMFEKNYWSHFAPNGTTPWDFILNSGYQYEYAGENLAKNFLFSQGVVDAWMNSPTHKENVLKKEYTEVGFAIVNGMMNGEETTLVVQMFGTPLNISTTVKQPEVQHPVNISKENLLGKETQAVIAKENVKPKINLLHFSFDTIYIFIFFLVLILIADFYIASRLQIVRIGGKHIAHIIFLGFIMLGVIFIMKSGAIL</sequence>
<evidence type="ECO:0000259" key="2">
    <source>
        <dbReference type="Pfam" id="PF00188"/>
    </source>
</evidence>
<evidence type="ECO:0000313" key="4">
    <source>
        <dbReference type="Proteomes" id="UP000177050"/>
    </source>
</evidence>
<feature type="domain" description="SCP" evidence="2">
    <location>
        <begin position="67"/>
        <end position="182"/>
    </location>
</feature>
<dbReference type="SUPFAM" id="SSF55797">
    <property type="entry name" value="PR-1-like"/>
    <property type="match status" value="1"/>
</dbReference>
<accession>A0A1F7KZH1</accession>
<keyword evidence="1" id="KW-0812">Transmembrane</keyword>
<name>A0A1F7KZH1_9BACT</name>
<dbReference type="Pfam" id="PF00188">
    <property type="entry name" value="CAP"/>
    <property type="match status" value="1"/>
</dbReference>
<dbReference type="Gene3D" id="3.40.33.10">
    <property type="entry name" value="CAP"/>
    <property type="match status" value="1"/>
</dbReference>
<keyword evidence="1" id="KW-1133">Transmembrane helix</keyword>
<proteinExistence type="predicted"/>
<dbReference type="PANTHER" id="PTHR31157">
    <property type="entry name" value="SCP DOMAIN-CONTAINING PROTEIN"/>
    <property type="match status" value="1"/>
</dbReference>
<feature type="transmembrane region" description="Helical" evidence="1">
    <location>
        <begin position="24"/>
        <end position="42"/>
    </location>
</feature>
<dbReference type="InterPro" id="IPR035940">
    <property type="entry name" value="CAP_sf"/>
</dbReference>
<dbReference type="CDD" id="cd05379">
    <property type="entry name" value="CAP_bacterial"/>
    <property type="match status" value="1"/>
</dbReference>
<evidence type="ECO:0000256" key="1">
    <source>
        <dbReference type="SAM" id="Phobius"/>
    </source>
</evidence>